<organism evidence="1 2">
    <name type="scientific">Yersinia bercovieri ATCC 43970</name>
    <dbReference type="NCBI Taxonomy" id="349968"/>
    <lineage>
        <taxon>Bacteria</taxon>
        <taxon>Pseudomonadati</taxon>
        <taxon>Pseudomonadota</taxon>
        <taxon>Gammaproteobacteria</taxon>
        <taxon>Enterobacterales</taxon>
        <taxon>Yersiniaceae</taxon>
        <taxon>Yersinia</taxon>
    </lineage>
</organism>
<dbReference type="EMBL" id="AALC02000041">
    <property type="protein sequence ID" value="EEQ05853.1"/>
    <property type="molecule type" value="Genomic_DNA"/>
</dbReference>
<name>A0ABM9XWV1_YERBE</name>
<accession>A0ABM9XWV1</accession>
<comment type="caution">
    <text evidence="1">The sequence shown here is derived from an EMBL/GenBank/DDBJ whole genome shotgun (WGS) entry which is preliminary data.</text>
</comment>
<protein>
    <submittedName>
        <fullName evidence="1">Uncharacterized protein</fullName>
    </submittedName>
</protein>
<evidence type="ECO:0000313" key="2">
    <source>
        <dbReference type="Proteomes" id="UP000010319"/>
    </source>
</evidence>
<gene>
    <name evidence="1" type="ORF">yberc0001_28460</name>
</gene>
<sequence length="40" mass="4825">MKYAQPTRKKPLWLSLNHPYRLFLMLHTDNQQPSGFYCLS</sequence>
<dbReference type="Proteomes" id="UP000010319">
    <property type="component" value="Unassembled WGS sequence"/>
</dbReference>
<keyword evidence="2" id="KW-1185">Reference proteome</keyword>
<evidence type="ECO:0000313" key="1">
    <source>
        <dbReference type="EMBL" id="EEQ05853.1"/>
    </source>
</evidence>
<reference evidence="1" key="1">
    <citation type="submission" date="2008-12" db="EMBL/GenBank/DDBJ databases">
        <title>Annotation of the Yersinia bercovieri ATCC 43970 genome.</title>
        <authorList>
            <person name="Read T.D."/>
            <person name="Akmal A."/>
            <person name="Bishop-Lilly K."/>
            <person name="Chen P.E."/>
            <person name="Cook C."/>
            <person name="Kiley M.P."/>
            <person name="Lentz S."/>
            <person name="Mateczun A."/>
            <person name="Nagarajan N."/>
            <person name="Nolan N."/>
            <person name="Osborne B.I."/>
            <person name="Pop M."/>
            <person name="Sozhamannan S."/>
            <person name="Stewart A.C."/>
            <person name="Sulakvelidze A."/>
            <person name="Thomason B."/>
            <person name="Willner K."/>
            <person name="Zwick M.E."/>
        </authorList>
    </citation>
    <scope>NUCLEOTIDE SEQUENCE [LARGE SCALE GENOMIC DNA]</scope>
    <source>
        <strain evidence="1">ATCC 43970</strain>
    </source>
</reference>
<proteinExistence type="predicted"/>